<dbReference type="InParanoid" id="A0A3Q3L7W5"/>
<name>A0A3Q3L7W5_9TELE</name>
<feature type="transmembrane region" description="Helical" evidence="1">
    <location>
        <begin position="78"/>
        <end position="98"/>
    </location>
</feature>
<keyword evidence="1" id="KW-0472">Membrane</keyword>
<sequence length="99" mass="11202">MTVWVFSGYSGFLPQSKDMQVGFRLIGDSELPVGVSVSVCLSLCVSSVPRLSPGASWDWLQSLPLRPWKKINGCLRQAVLFFFFFQLCRVVLFFVFFIA</sequence>
<protein>
    <submittedName>
        <fullName evidence="2">Uncharacterized protein</fullName>
    </submittedName>
</protein>
<reference evidence="2" key="1">
    <citation type="submission" date="2025-08" db="UniProtKB">
        <authorList>
            <consortium name="Ensembl"/>
        </authorList>
    </citation>
    <scope>IDENTIFICATION</scope>
</reference>
<evidence type="ECO:0000313" key="2">
    <source>
        <dbReference type="Ensembl" id="ENSMAMP00000005604.2"/>
    </source>
</evidence>
<keyword evidence="3" id="KW-1185">Reference proteome</keyword>
<evidence type="ECO:0000313" key="3">
    <source>
        <dbReference type="Proteomes" id="UP000261640"/>
    </source>
</evidence>
<dbReference type="Proteomes" id="UP000261640">
    <property type="component" value="Unplaced"/>
</dbReference>
<organism evidence="2 3">
    <name type="scientific">Mastacembelus armatus</name>
    <name type="common">zig-zag eel</name>
    <dbReference type="NCBI Taxonomy" id="205130"/>
    <lineage>
        <taxon>Eukaryota</taxon>
        <taxon>Metazoa</taxon>
        <taxon>Chordata</taxon>
        <taxon>Craniata</taxon>
        <taxon>Vertebrata</taxon>
        <taxon>Euteleostomi</taxon>
        <taxon>Actinopterygii</taxon>
        <taxon>Neopterygii</taxon>
        <taxon>Teleostei</taxon>
        <taxon>Neoteleostei</taxon>
        <taxon>Acanthomorphata</taxon>
        <taxon>Anabantaria</taxon>
        <taxon>Synbranchiformes</taxon>
        <taxon>Mastacembelidae</taxon>
        <taxon>Mastacembelus</taxon>
    </lineage>
</organism>
<dbReference type="Ensembl" id="ENSMAMT00000005760.2">
    <property type="protein sequence ID" value="ENSMAMP00000005604.2"/>
    <property type="gene ID" value="ENSMAMG00000003798.2"/>
</dbReference>
<evidence type="ECO:0000256" key="1">
    <source>
        <dbReference type="SAM" id="Phobius"/>
    </source>
</evidence>
<proteinExistence type="predicted"/>
<reference evidence="2" key="2">
    <citation type="submission" date="2025-09" db="UniProtKB">
        <authorList>
            <consortium name="Ensembl"/>
        </authorList>
    </citation>
    <scope>IDENTIFICATION</scope>
</reference>
<keyword evidence="1" id="KW-0812">Transmembrane</keyword>
<accession>A0A3Q3L7W5</accession>
<keyword evidence="1" id="KW-1133">Transmembrane helix</keyword>
<dbReference type="AlphaFoldDB" id="A0A3Q3L7W5"/>